<accession>A0ABV0YSV2</accession>
<sequence>MHECQATELSAGIVYCVSVILPFFTRVRQAGAGAAQQLTAVLHLEQSACGYLSSWDSEGRVGSYTLLYGCCQQSYSG</sequence>
<dbReference type="Proteomes" id="UP001469553">
    <property type="component" value="Unassembled WGS sequence"/>
</dbReference>
<name>A0ABV0YSV2_9TELE</name>
<evidence type="ECO:0000313" key="2">
    <source>
        <dbReference type="Proteomes" id="UP001469553"/>
    </source>
</evidence>
<reference evidence="1 2" key="1">
    <citation type="submission" date="2021-06" db="EMBL/GenBank/DDBJ databases">
        <authorList>
            <person name="Palmer J.M."/>
        </authorList>
    </citation>
    <scope>NUCLEOTIDE SEQUENCE [LARGE SCALE GENOMIC DNA]</scope>
    <source>
        <strain evidence="1 2">AS_MEX2019</strain>
        <tissue evidence="1">Muscle</tissue>
    </source>
</reference>
<proteinExistence type="predicted"/>
<keyword evidence="2" id="KW-1185">Reference proteome</keyword>
<evidence type="ECO:0000313" key="1">
    <source>
        <dbReference type="EMBL" id="MEQ2296861.1"/>
    </source>
</evidence>
<comment type="caution">
    <text evidence="1">The sequence shown here is derived from an EMBL/GenBank/DDBJ whole genome shotgun (WGS) entry which is preliminary data.</text>
</comment>
<dbReference type="EMBL" id="JAHRIP010040827">
    <property type="protein sequence ID" value="MEQ2296861.1"/>
    <property type="molecule type" value="Genomic_DNA"/>
</dbReference>
<organism evidence="1 2">
    <name type="scientific">Ameca splendens</name>
    <dbReference type="NCBI Taxonomy" id="208324"/>
    <lineage>
        <taxon>Eukaryota</taxon>
        <taxon>Metazoa</taxon>
        <taxon>Chordata</taxon>
        <taxon>Craniata</taxon>
        <taxon>Vertebrata</taxon>
        <taxon>Euteleostomi</taxon>
        <taxon>Actinopterygii</taxon>
        <taxon>Neopterygii</taxon>
        <taxon>Teleostei</taxon>
        <taxon>Neoteleostei</taxon>
        <taxon>Acanthomorphata</taxon>
        <taxon>Ovalentaria</taxon>
        <taxon>Atherinomorphae</taxon>
        <taxon>Cyprinodontiformes</taxon>
        <taxon>Goodeidae</taxon>
        <taxon>Ameca</taxon>
    </lineage>
</organism>
<protein>
    <submittedName>
        <fullName evidence="1">Uncharacterized protein</fullName>
    </submittedName>
</protein>
<gene>
    <name evidence="1" type="ORF">AMECASPLE_028741</name>
</gene>